<reference evidence="2 3" key="1">
    <citation type="journal article" date="2013" name="PLoS Genet.">
        <title>The genome and development-dependent transcriptomes of Pyronema confluens: a window into fungal evolution.</title>
        <authorList>
            <person name="Traeger S."/>
            <person name="Altegoer F."/>
            <person name="Freitag M."/>
            <person name="Gabaldon T."/>
            <person name="Kempken F."/>
            <person name="Kumar A."/>
            <person name="Marcet-Houben M."/>
            <person name="Poggeler S."/>
            <person name="Stajich J.E."/>
            <person name="Nowrousian M."/>
        </authorList>
    </citation>
    <scope>NUCLEOTIDE SEQUENCE [LARGE SCALE GENOMIC DNA]</scope>
    <source>
        <strain evidence="3">CBS 100304</strain>
        <tissue evidence="2">Vegetative mycelium</tissue>
    </source>
</reference>
<gene>
    <name evidence="2" type="ORF">PCON_13302</name>
</gene>
<dbReference type="OrthoDB" id="10375219at2759"/>
<organism evidence="2 3">
    <name type="scientific">Pyronema omphalodes (strain CBS 100304)</name>
    <name type="common">Pyronema confluens</name>
    <dbReference type="NCBI Taxonomy" id="1076935"/>
    <lineage>
        <taxon>Eukaryota</taxon>
        <taxon>Fungi</taxon>
        <taxon>Dikarya</taxon>
        <taxon>Ascomycota</taxon>
        <taxon>Pezizomycotina</taxon>
        <taxon>Pezizomycetes</taxon>
        <taxon>Pezizales</taxon>
        <taxon>Pyronemataceae</taxon>
        <taxon>Pyronema</taxon>
    </lineage>
</organism>
<evidence type="ECO:0000256" key="1">
    <source>
        <dbReference type="SAM" id="MobiDB-lite"/>
    </source>
</evidence>
<protein>
    <submittedName>
        <fullName evidence="2">Uncharacterized protein</fullName>
    </submittedName>
</protein>
<dbReference type="EMBL" id="HF935887">
    <property type="protein sequence ID" value="CCX13709.1"/>
    <property type="molecule type" value="Genomic_DNA"/>
</dbReference>
<feature type="region of interest" description="Disordered" evidence="1">
    <location>
        <begin position="1"/>
        <end position="84"/>
    </location>
</feature>
<accession>U4LFF2</accession>
<dbReference type="AlphaFoldDB" id="U4LFF2"/>
<sequence>MPRDTTSCASDEENEYEERAWGEEKHSQYTPESYYSPDREPETTKHHSDYDTSTYTDSQKQRIQHRSTRNGYGTPNSNDYKMSHPQLTVDQFSLPRKEDLSTLESKPSVSISPSEVAEVQEVLINHTTKVMLQRFQQMFPIMLFLGCDVTMAKELCHKAVIINSNYTTNKIGFPRIKAIPNLTLDELTTYRDEIQDCLRWTIRRISEVELSICTAMEKFPDTPDDETEEQRDFRIALEGFMRRSIENLNLDPGHLFNRRASSKKGYIWQETNNGKPRLQQTHWAPYDRNVHCWRHAPFKHGGQGVRWIDRTDKWRPVESLRYGNIRTDERTIF</sequence>
<feature type="compositionally biased region" description="Basic and acidic residues" evidence="1">
    <location>
        <begin position="37"/>
        <end position="50"/>
    </location>
</feature>
<proteinExistence type="predicted"/>
<evidence type="ECO:0000313" key="3">
    <source>
        <dbReference type="Proteomes" id="UP000018144"/>
    </source>
</evidence>
<name>U4LFF2_PYROM</name>
<feature type="compositionally biased region" description="Basic and acidic residues" evidence="1">
    <location>
        <begin position="17"/>
        <end position="27"/>
    </location>
</feature>
<evidence type="ECO:0000313" key="2">
    <source>
        <dbReference type="EMBL" id="CCX13709.1"/>
    </source>
</evidence>
<feature type="compositionally biased region" description="Polar residues" evidence="1">
    <location>
        <begin position="69"/>
        <end position="84"/>
    </location>
</feature>
<keyword evidence="3" id="KW-1185">Reference proteome</keyword>
<dbReference type="Proteomes" id="UP000018144">
    <property type="component" value="Unassembled WGS sequence"/>
</dbReference>